<evidence type="ECO:0000256" key="9">
    <source>
        <dbReference type="ARBA" id="ARBA00023136"/>
    </source>
</evidence>
<feature type="transmembrane region" description="Helical" evidence="11">
    <location>
        <begin position="815"/>
        <end position="838"/>
    </location>
</feature>
<comment type="caution">
    <text evidence="15">The sequence shown here is derived from an EMBL/GenBank/DDBJ whole genome shotgun (WGS) entry which is preliminary data.</text>
</comment>
<dbReference type="SUPFAM" id="SSF52047">
    <property type="entry name" value="RNI-like"/>
    <property type="match status" value="1"/>
</dbReference>
<dbReference type="FunFam" id="3.80.10.10:FF:000095">
    <property type="entry name" value="LRR receptor-like serine/threonine-protein kinase GSO1"/>
    <property type="match status" value="2"/>
</dbReference>
<dbReference type="PROSITE" id="PS51450">
    <property type="entry name" value="LRR"/>
    <property type="match status" value="2"/>
</dbReference>
<evidence type="ECO:0000256" key="10">
    <source>
        <dbReference type="ARBA" id="ARBA00023180"/>
    </source>
</evidence>
<sequence length="872" mass="96242">MISHSYSWALSIFLLFHPSLSDENPSNVSCIESEKFALLEFKNDLTDGGNRLLSWNSSNEDCCKWYGITCNNQTGHVSEIHLRGSDHRFGGELNPSLLNMTSLVYLDLSCNDFGGNPIPTFIGSLHTLTYLNLSMSRFSGEIPSQLGNLSMLRVLSVHNVYRSVHNVYRSDQYAQKVKSLWWLSGLSSLRHLDMSGVTLGKVFDWSQVNRILPSSLVELYFSSCGLPPIRPGSALDNLSLLSILDLSDNNFSTNSIPSWISSLSSLVSLNLANCDFSGPIPAGLMNMVSLITIDLSNNQLTSIQTMLNSSPGNICNLREINLSWNKFNGKSLLEVLTSLFKCESSKLESLRFAASGLSGYLPPQLGNMKNLVHIDLNSNSISGSIPDSLGNLQSLQTLELKSNSISGPLPDSIGRLSSLLRMHLPYNSITGPLPDSLGRLSSLERLDISNNEINGTLPQSVGQLTKLMILNIRNNLLTGVVTEDHFANLTSLTNLLADANMLRLQISANNWEPPFRLQILILNSWSLGPKFPSWLQNQTNLSILYLASTGISDNIPSWFSTTLLSLQYLNLSDNNLSSVSLKDLFCSKIDAEQKQVIYLNLGNTNLSGVLPDCWGAWGTLKLLNFQNNNLTGEIPRSLASLMTGKANPNKIVLLAGNEFMGSAWLVLKGREIGYSSNLGLVTFLDLSGNDLSGVIPSEITRLVELKYLNFSGNRLTGRMPEKIGDMKELEALDLSMNELEGMVPLSMSSLSFLNWLNLSYNNLTGRIPSSTQLQSFEDWSFVGNRLCGAPVRLGCERRQGEKVGEVGEGGGGPDWRLVISIVVGFVVGFWIVVAPLMVSKAWRVSYFQFMCDIWYKFYDFVVKYSSNKNVSL</sequence>
<dbReference type="InterPro" id="IPR032675">
    <property type="entry name" value="LRR_dom_sf"/>
</dbReference>
<evidence type="ECO:0000256" key="4">
    <source>
        <dbReference type="ARBA" id="ARBA00022614"/>
    </source>
</evidence>
<dbReference type="AlphaFoldDB" id="A0A118K620"/>
<evidence type="ECO:0000313" key="16">
    <source>
        <dbReference type="Proteomes" id="UP000243975"/>
    </source>
</evidence>
<dbReference type="Gramene" id="KVI10033">
    <property type="protein sequence ID" value="KVI10033"/>
    <property type="gene ID" value="Ccrd_011577"/>
</dbReference>
<keyword evidence="8 11" id="KW-1133">Transmembrane helix</keyword>
<organism evidence="15 16">
    <name type="scientific">Cynara cardunculus var. scolymus</name>
    <name type="common">Globe artichoke</name>
    <name type="synonym">Cynara scolymus</name>
    <dbReference type="NCBI Taxonomy" id="59895"/>
    <lineage>
        <taxon>Eukaryota</taxon>
        <taxon>Viridiplantae</taxon>
        <taxon>Streptophyta</taxon>
        <taxon>Embryophyta</taxon>
        <taxon>Tracheophyta</taxon>
        <taxon>Spermatophyta</taxon>
        <taxon>Magnoliopsida</taxon>
        <taxon>eudicotyledons</taxon>
        <taxon>Gunneridae</taxon>
        <taxon>Pentapetalae</taxon>
        <taxon>asterids</taxon>
        <taxon>campanulids</taxon>
        <taxon>Asterales</taxon>
        <taxon>Asteraceae</taxon>
        <taxon>Carduoideae</taxon>
        <taxon>Cardueae</taxon>
        <taxon>Carduinae</taxon>
        <taxon>Cynara</taxon>
    </lineage>
</organism>
<dbReference type="InterPro" id="IPR013210">
    <property type="entry name" value="LRR_N_plant-typ"/>
</dbReference>
<keyword evidence="5 11" id="KW-0812">Transmembrane</keyword>
<keyword evidence="3" id="KW-1003">Cell membrane</keyword>
<dbReference type="InterPro" id="IPR001611">
    <property type="entry name" value="Leu-rich_rpt"/>
</dbReference>
<dbReference type="PANTHER" id="PTHR48063">
    <property type="entry name" value="LRR RECEPTOR-LIKE KINASE"/>
    <property type="match status" value="1"/>
</dbReference>
<keyword evidence="7" id="KW-0677">Repeat</keyword>
<evidence type="ECO:0000256" key="12">
    <source>
        <dbReference type="SAM" id="SignalP"/>
    </source>
</evidence>
<dbReference type="Gene3D" id="3.80.10.10">
    <property type="entry name" value="Ribonuclease Inhibitor"/>
    <property type="match status" value="5"/>
</dbReference>
<keyword evidence="9 11" id="KW-0472">Membrane</keyword>
<dbReference type="InterPro" id="IPR003591">
    <property type="entry name" value="Leu-rich_rpt_typical-subtyp"/>
</dbReference>
<dbReference type="GO" id="GO:0051707">
    <property type="term" value="P:response to other organism"/>
    <property type="evidence" value="ECO:0007669"/>
    <property type="project" value="UniProtKB-ARBA"/>
</dbReference>
<dbReference type="SMART" id="SM00369">
    <property type="entry name" value="LRR_TYP"/>
    <property type="match status" value="9"/>
</dbReference>
<evidence type="ECO:0000259" key="13">
    <source>
        <dbReference type="Pfam" id="PF08263"/>
    </source>
</evidence>
<dbReference type="GO" id="GO:0005886">
    <property type="term" value="C:plasma membrane"/>
    <property type="evidence" value="ECO:0007669"/>
    <property type="project" value="UniProtKB-SubCell"/>
</dbReference>
<dbReference type="Proteomes" id="UP000243975">
    <property type="component" value="Unassembled WGS sequence"/>
</dbReference>
<evidence type="ECO:0000313" key="15">
    <source>
        <dbReference type="EMBL" id="KVI10033.1"/>
    </source>
</evidence>
<evidence type="ECO:0000256" key="1">
    <source>
        <dbReference type="ARBA" id="ARBA00004251"/>
    </source>
</evidence>
<reference evidence="15 16" key="1">
    <citation type="journal article" date="2016" name="Sci. Rep.">
        <title>The genome sequence of the outbreeding globe artichoke constructed de novo incorporating a phase-aware low-pass sequencing strategy of F1 progeny.</title>
        <authorList>
            <person name="Scaglione D."/>
            <person name="Reyes-Chin-Wo S."/>
            <person name="Acquadro A."/>
            <person name="Froenicke L."/>
            <person name="Portis E."/>
            <person name="Beitel C."/>
            <person name="Tirone M."/>
            <person name="Mauro R."/>
            <person name="Lo Monaco A."/>
            <person name="Mauromicale G."/>
            <person name="Faccioli P."/>
            <person name="Cattivelli L."/>
            <person name="Rieseberg L."/>
            <person name="Michelmore R."/>
            <person name="Lanteri S."/>
        </authorList>
    </citation>
    <scope>NUCLEOTIDE SEQUENCE [LARGE SCALE GENOMIC DNA]</scope>
    <source>
        <strain evidence="15">2C</strain>
    </source>
</reference>
<feature type="chain" id="PRO_5007159998" evidence="12">
    <location>
        <begin position="22"/>
        <end position="872"/>
    </location>
</feature>
<feature type="domain" description="Disease resistance R13L4/SHOC-2-like LRR" evidence="14">
    <location>
        <begin position="364"/>
        <end position="548"/>
    </location>
</feature>
<accession>A0A118K620</accession>
<proteinExistence type="inferred from homology"/>
<dbReference type="EMBL" id="LEKV01001031">
    <property type="protein sequence ID" value="KVI10033.1"/>
    <property type="molecule type" value="Genomic_DNA"/>
</dbReference>
<keyword evidence="16" id="KW-1185">Reference proteome</keyword>
<feature type="domain" description="Leucine-rich repeat-containing N-terminal plant-type" evidence="13">
    <location>
        <begin position="32"/>
        <end position="71"/>
    </location>
</feature>
<dbReference type="STRING" id="59895.A0A118K620"/>
<dbReference type="SUPFAM" id="SSF52058">
    <property type="entry name" value="L domain-like"/>
    <property type="match status" value="2"/>
</dbReference>
<gene>
    <name evidence="15" type="ORF">Ccrd_011577</name>
</gene>
<feature type="signal peptide" evidence="12">
    <location>
        <begin position="1"/>
        <end position="21"/>
    </location>
</feature>
<evidence type="ECO:0000256" key="6">
    <source>
        <dbReference type="ARBA" id="ARBA00022729"/>
    </source>
</evidence>
<dbReference type="PRINTS" id="PR00019">
    <property type="entry name" value="LEURICHRPT"/>
</dbReference>
<protein>
    <submittedName>
        <fullName evidence="15">Leucine-rich repeat-containing protein</fullName>
    </submittedName>
</protein>
<dbReference type="Pfam" id="PF08263">
    <property type="entry name" value="LRRNT_2"/>
    <property type="match status" value="1"/>
</dbReference>
<keyword evidence="6 12" id="KW-0732">Signal</keyword>
<evidence type="ECO:0000256" key="2">
    <source>
        <dbReference type="ARBA" id="ARBA00009592"/>
    </source>
</evidence>
<name>A0A118K620_CYNCS</name>
<evidence type="ECO:0000256" key="5">
    <source>
        <dbReference type="ARBA" id="ARBA00022692"/>
    </source>
</evidence>
<dbReference type="Pfam" id="PF23598">
    <property type="entry name" value="LRR_14"/>
    <property type="match status" value="1"/>
</dbReference>
<evidence type="ECO:0000256" key="7">
    <source>
        <dbReference type="ARBA" id="ARBA00022737"/>
    </source>
</evidence>
<dbReference type="Pfam" id="PF13516">
    <property type="entry name" value="LRR_6"/>
    <property type="match status" value="1"/>
</dbReference>
<evidence type="ECO:0000256" key="11">
    <source>
        <dbReference type="SAM" id="Phobius"/>
    </source>
</evidence>
<comment type="subcellular location">
    <subcellularLocation>
        <location evidence="1">Cell membrane</location>
        <topology evidence="1">Single-pass type I membrane protein</topology>
    </subcellularLocation>
</comment>
<dbReference type="Pfam" id="PF00560">
    <property type="entry name" value="LRR_1"/>
    <property type="match status" value="8"/>
</dbReference>
<dbReference type="InterPro" id="IPR046956">
    <property type="entry name" value="RLP23-like"/>
</dbReference>
<evidence type="ECO:0000256" key="8">
    <source>
        <dbReference type="ARBA" id="ARBA00022989"/>
    </source>
</evidence>
<evidence type="ECO:0000256" key="3">
    <source>
        <dbReference type="ARBA" id="ARBA00022475"/>
    </source>
</evidence>
<dbReference type="OMA" id="MECLAIE"/>
<evidence type="ECO:0000259" key="14">
    <source>
        <dbReference type="Pfam" id="PF23598"/>
    </source>
</evidence>
<keyword evidence="10" id="KW-0325">Glycoprotein</keyword>
<dbReference type="InterPro" id="IPR055414">
    <property type="entry name" value="LRR_R13L4/SHOC2-like"/>
</dbReference>
<dbReference type="GO" id="GO:0006952">
    <property type="term" value="P:defense response"/>
    <property type="evidence" value="ECO:0007669"/>
    <property type="project" value="UniProtKB-ARBA"/>
</dbReference>
<dbReference type="PANTHER" id="PTHR48063:SF98">
    <property type="entry name" value="LRR RECEPTOR-LIKE SERINE_THREONINE-PROTEIN KINASE FLS2"/>
    <property type="match status" value="1"/>
</dbReference>
<comment type="similarity">
    <text evidence="2">Belongs to the RLP family.</text>
</comment>
<keyword evidence="4" id="KW-0433">Leucine-rich repeat</keyword>